<dbReference type="Proteomes" id="UP001501126">
    <property type="component" value="Unassembled WGS sequence"/>
</dbReference>
<dbReference type="RefSeq" id="WP_343787045.1">
    <property type="nucleotide sequence ID" value="NZ_BAAAFH010000011.1"/>
</dbReference>
<protein>
    <recommendedName>
        <fullName evidence="1">Smr domain-containing protein</fullName>
    </recommendedName>
</protein>
<name>A0ABN1MQJ0_9FLAO</name>
<evidence type="ECO:0000313" key="2">
    <source>
        <dbReference type="EMBL" id="GAA0875495.1"/>
    </source>
</evidence>
<feature type="domain" description="Smr" evidence="1">
    <location>
        <begin position="111"/>
        <end position="170"/>
    </location>
</feature>
<dbReference type="InterPro" id="IPR036063">
    <property type="entry name" value="Smr_dom_sf"/>
</dbReference>
<keyword evidence="3" id="KW-1185">Reference proteome</keyword>
<comment type="caution">
    <text evidence="2">The sequence shown here is derived from an EMBL/GenBank/DDBJ whole genome shotgun (WGS) entry which is preliminary data.</text>
</comment>
<dbReference type="Pfam" id="PF01713">
    <property type="entry name" value="Smr"/>
    <property type="match status" value="1"/>
</dbReference>
<dbReference type="InterPro" id="IPR002625">
    <property type="entry name" value="Smr_dom"/>
</dbReference>
<dbReference type="Gene3D" id="3.30.1370.110">
    <property type="match status" value="1"/>
</dbReference>
<evidence type="ECO:0000259" key="1">
    <source>
        <dbReference type="Pfam" id="PF01713"/>
    </source>
</evidence>
<dbReference type="EMBL" id="BAAAFH010000011">
    <property type="protein sequence ID" value="GAA0875495.1"/>
    <property type="molecule type" value="Genomic_DNA"/>
</dbReference>
<evidence type="ECO:0000313" key="3">
    <source>
        <dbReference type="Proteomes" id="UP001501126"/>
    </source>
</evidence>
<organism evidence="2 3">
    <name type="scientific">Wandonia haliotis</name>
    <dbReference type="NCBI Taxonomy" id="574963"/>
    <lineage>
        <taxon>Bacteria</taxon>
        <taxon>Pseudomonadati</taxon>
        <taxon>Bacteroidota</taxon>
        <taxon>Flavobacteriia</taxon>
        <taxon>Flavobacteriales</taxon>
        <taxon>Crocinitomicaceae</taxon>
        <taxon>Wandonia</taxon>
    </lineage>
</organism>
<proteinExistence type="predicted"/>
<gene>
    <name evidence="2" type="ORF">GCM10009118_19040</name>
</gene>
<reference evidence="2 3" key="1">
    <citation type="journal article" date="2019" name="Int. J. Syst. Evol. Microbiol.">
        <title>The Global Catalogue of Microorganisms (GCM) 10K type strain sequencing project: providing services to taxonomists for standard genome sequencing and annotation.</title>
        <authorList>
            <consortium name="The Broad Institute Genomics Platform"/>
            <consortium name="The Broad Institute Genome Sequencing Center for Infectious Disease"/>
            <person name="Wu L."/>
            <person name="Ma J."/>
        </authorList>
    </citation>
    <scope>NUCLEOTIDE SEQUENCE [LARGE SCALE GENOMIC DNA]</scope>
    <source>
        <strain evidence="2 3">JCM 16083</strain>
    </source>
</reference>
<sequence length="176" mass="20226">MRFKPGDKVVFLTEQGGGVVKEVLSATHVSLIDDMGFERPYPADALAPLRVTQIAVDERKLMEKKEPAKAKISQKQQKNQVYRIDLHIEELLPGHSLMTNYEMLQLQMEHFKRAFNHCKNKRIKRLQVIHGVGEGILRGEIHSFLRQFSGTEFHDMSYTRNGFGGTEVILCFKELD</sequence>
<accession>A0ABN1MQJ0</accession>